<dbReference type="EMBL" id="AJWK01017151">
    <property type="status" value="NOT_ANNOTATED_CDS"/>
    <property type="molecule type" value="Genomic_DNA"/>
</dbReference>
<protein>
    <submittedName>
        <fullName evidence="3">Uncharacterized protein</fullName>
    </submittedName>
</protein>
<evidence type="ECO:0000313" key="3">
    <source>
        <dbReference type="EnsemblMetazoa" id="LLOJ005426-PA"/>
    </source>
</evidence>
<dbReference type="PANTHER" id="PTHR37456:SF6">
    <property type="entry name" value="COLLAGEN ALPHA-1(XXIII) CHAIN-LIKE ISOFORM X2"/>
    <property type="match status" value="1"/>
</dbReference>
<dbReference type="EMBL" id="AJWK01017153">
    <property type="status" value="NOT_ANNOTATED_CDS"/>
    <property type="molecule type" value="Genomic_DNA"/>
</dbReference>
<keyword evidence="4" id="KW-1185">Reference proteome</keyword>
<evidence type="ECO:0000313" key="4">
    <source>
        <dbReference type="Proteomes" id="UP000092461"/>
    </source>
</evidence>
<dbReference type="Pfam" id="PF01391">
    <property type="entry name" value="Collagen"/>
    <property type="match status" value="2"/>
</dbReference>
<keyword evidence="2" id="KW-0812">Transmembrane</keyword>
<dbReference type="EnsemblMetazoa" id="LLOJ005426-RA">
    <property type="protein sequence ID" value="LLOJ005426-PA"/>
    <property type="gene ID" value="LLOJ005426"/>
</dbReference>
<evidence type="ECO:0000256" key="1">
    <source>
        <dbReference type="SAM" id="MobiDB-lite"/>
    </source>
</evidence>
<feature type="transmembrane region" description="Helical" evidence="2">
    <location>
        <begin position="20"/>
        <end position="40"/>
    </location>
</feature>
<feature type="region of interest" description="Disordered" evidence="1">
    <location>
        <begin position="112"/>
        <end position="170"/>
    </location>
</feature>
<feature type="compositionally biased region" description="Pro residues" evidence="1">
    <location>
        <begin position="313"/>
        <end position="326"/>
    </location>
</feature>
<evidence type="ECO:0000256" key="2">
    <source>
        <dbReference type="SAM" id="Phobius"/>
    </source>
</evidence>
<reference evidence="3" key="1">
    <citation type="submission" date="2020-05" db="UniProtKB">
        <authorList>
            <consortium name="EnsemblMetazoa"/>
        </authorList>
    </citation>
    <scope>IDENTIFICATION</scope>
    <source>
        <strain evidence="3">Jacobina</strain>
    </source>
</reference>
<keyword evidence="2" id="KW-1133">Transmembrane helix</keyword>
<dbReference type="EMBL" id="AJWK01017150">
    <property type="status" value="NOT_ANNOTATED_CDS"/>
    <property type="molecule type" value="Genomic_DNA"/>
</dbReference>
<dbReference type="VEuPathDB" id="VectorBase:LLONM1_001771"/>
<feature type="compositionally biased region" description="Low complexity" evidence="1">
    <location>
        <begin position="268"/>
        <end position="282"/>
    </location>
</feature>
<feature type="region of interest" description="Disordered" evidence="1">
    <location>
        <begin position="209"/>
        <end position="340"/>
    </location>
</feature>
<dbReference type="InterPro" id="IPR008160">
    <property type="entry name" value="Collagen"/>
</dbReference>
<dbReference type="VEuPathDB" id="VectorBase:LLOJ005426"/>
<dbReference type="Proteomes" id="UP000092461">
    <property type="component" value="Unassembled WGS sequence"/>
</dbReference>
<proteinExistence type="predicted"/>
<feature type="compositionally biased region" description="Pro residues" evidence="1">
    <location>
        <begin position="124"/>
        <end position="133"/>
    </location>
</feature>
<name>A0A1B0CLD9_LUTLO</name>
<keyword evidence="2" id="KW-0472">Membrane</keyword>
<dbReference type="InterPro" id="IPR050938">
    <property type="entry name" value="Collagen_Structural_Proteins"/>
</dbReference>
<organism evidence="3 4">
    <name type="scientific">Lutzomyia longipalpis</name>
    <name type="common">Sand fly</name>
    <dbReference type="NCBI Taxonomy" id="7200"/>
    <lineage>
        <taxon>Eukaryota</taxon>
        <taxon>Metazoa</taxon>
        <taxon>Ecdysozoa</taxon>
        <taxon>Arthropoda</taxon>
        <taxon>Hexapoda</taxon>
        <taxon>Insecta</taxon>
        <taxon>Pterygota</taxon>
        <taxon>Neoptera</taxon>
        <taxon>Endopterygota</taxon>
        <taxon>Diptera</taxon>
        <taxon>Nematocera</taxon>
        <taxon>Psychodoidea</taxon>
        <taxon>Psychodidae</taxon>
        <taxon>Lutzomyia</taxon>
        <taxon>Lutzomyia</taxon>
    </lineage>
</organism>
<sequence length="340" mass="35406">MKKTPQKTPTAEGSTASCTVNLVLFVLCISSVGTSFYANFRQSILEDRVRYFSHLDDRLTVVEAKLQTLQPNAFVEPPFGDVASVVRKLSLEVAGIQRLRRDVSHLKVTRQQRQTAIQQTPDCVCPPGPPGPPGKRGKKGKKGDPGEIGPAGPIGLDGPKGESGSPGLKGQKGDLGAFAFDVFSSKGLKRSVTTLRGGSLGYAEIVAVKGEPGAPGPPGNGKEEVDYDDPVTVLRGPPGPPGPPGPVGMSGKDGLPGQKGERGQVGEPGSLGPRGLDGLPGRARYRRPTQDCQGIKVQQVRRAKGETIGPPGLMGPPGLPGPPGFPGPKGDRADGVQPEY</sequence>
<dbReference type="PANTHER" id="PTHR37456">
    <property type="entry name" value="SI:CH211-266K2.1"/>
    <property type="match status" value="1"/>
</dbReference>
<accession>A0A1B0CLD9</accession>
<dbReference type="EMBL" id="AJWK01017152">
    <property type="status" value="NOT_ANNOTATED_CDS"/>
    <property type="molecule type" value="Genomic_DNA"/>
</dbReference>
<feature type="compositionally biased region" description="Pro residues" evidence="1">
    <location>
        <begin position="237"/>
        <end position="246"/>
    </location>
</feature>
<dbReference type="AlphaFoldDB" id="A0A1B0CLD9"/>